<comment type="caution">
    <text evidence="2">The sequence shown here is derived from an EMBL/GenBank/DDBJ whole genome shotgun (WGS) entry which is preliminary data.</text>
</comment>
<proteinExistence type="predicted"/>
<dbReference type="AlphaFoldDB" id="A0A7W7YW91"/>
<dbReference type="Proteomes" id="UP000535406">
    <property type="component" value="Unassembled WGS sequence"/>
</dbReference>
<protein>
    <submittedName>
        <fullName evidence="2">Uncharacterized protein</fullName>
    </submittedName>
</protein>
<sequence length="245" mass="28452">MRQFLGESDMTLLEVVSESIRQSCSQLEWLRDFRGCQPPTTRWQAFVDLVKDWQTLLAGIAAIIPASIAAVFVWKQIDEQRAQFLQLSERQSHKARLRLARNASLISQRLDRFYAQLLQENFAFFDHSLDEEVLEDVLDAGIMSGKSNFEFVTRYVTCTQRYASLCAIYAEHRQKEHLVELFKELATLDAMTDALYPFARFESELLEMPIIEGSIIEQYLTLNLRRGRDISRSNLSELLREKAFV</sequence>
<keyword evidence="1" id="KW-0472">Membrane</keyword>
<dbReference type="RefSeq" id="WP_184144905.1">
    <property type="nucleotide sequence ID" value="NZ_JACHIK010000009.1"/>
</dbReference>
<name>A0A7W7YW91_9HYPH</name>
<feature type="transmembrane region" description="Helical" evidence="1">
    <location>
        <begin position="53"/>
        <end position="74"/>
    </location>
</feature>
<keyword evidence="1" id="KW-1133">Transmembrane helix</keyword>
<evidence type="ECO:0000313" key="2">
    <source>
        <dbReference type="EMBL" id="MBB5043541.1"/>
    </source>
</evidence>
<organism evidence="2 3">
    <name type="scientific">Shinella fusca</name>
    <dbReference type="NCBI Taxonomy" id="544480"/>
    <lineage>
        <taxon>Bacteria</taxon>
        <taxon>Pseudomonadati</taxon>
        <taxon>Pseudomonadota</taxon>
        <taxon>Alphaproteobacteria</taxon>
        <taxon>Hyphomicrobiales</taxon>
        <taxon>Rhizobiaceae</taxon>
        <taxon>Shinella</taxon>
    </lineage>
</organism>
<evidence type="ECO:0000313" key="3">
    <source>
        <dbReference type="Proteomes" id="UP000535406"/>
    </source>
</evidence>
<keyword evidence="1" id="KW-0812">Transmembrane</keyword>
<evidence type="ECO:0000256" key="1">
    <source>
        <dbReference type="SAM" id="Phobius"/>
    </source>
</evidence>
<dbReference type="EMBL" id="JACHIK010000009">
    <property type="protein sequence ID" value="MBB5043541.1"/>
    <property type="molecule type" value="Genomic_DNA"/>
</dbReference>
<reference evidence="2 3" key="1">
    <citation type="submission" date="2020-08" db="EMBL/GenBank/DDBJ databases">
        <title>Genomic Encyclopedia of Type Strains, Phase IV (KMG-IV): sequencing the most valuable type-strain genomes for metagenomic binning, comparative biology and taxonomic classification.</title>
        <authorList>
            <person name="Goeker M."/>
        </authorList>
    </citation>
    <scope>NUCLEOTIDE SEQUENCE [LARGE SCALE GENOMIC DNA]</scope>
    <source>
        <strain evidence="2 3">DSM 21319</strain>
    </source>
</reference>
<accession>A0A7W7YW91</accession>
<keyword evidence="3" id="KW-1185">Reference proteome</keyword>
<gene>
    <name evidence="2" type="ORF">HNQ66_002947</name>
</gene>